<proteinExistence type="predicted"/>
<feature type="non-terminal residue" evidence="2">
    <location>
        <position position="1"/>
    </location>
</feature>
<dbReference type="Gene3D" id="3.30.420.10">
    <property type="entry name" value="Ribonuclease H-like superfamily/Ribonuclease H"/>
    <property type="match status" value="1"/>
</dbReference>
<organism evidence="2 3">
    <name type="scientific">Phytophthora sojae (strain P6497)</name>
    <name type="common">Soybean stem and root rot agent</name>
    <name type="synonym">Phytophthora megasperma f. sp. glycines</name>
    <dbReference type="NCBI Taxonomy" id="1094619"/>
    <lineage>
        <taxon>Eukaryota</taxon>
        <taxon>Sar</taxon>
        <taxon>Stramenopiles</taxon>
        <taxon>Oomycota</taxon>
        <taxon>Peronosporomycetes</taxon>
        <taxon>Peronosporales</taxon>
        <taxon>Peronosporaceae</taxon>
        <taxon>Phytophthora</taxon>
    </lineage>
</organism>
<evidence type="ECO:0000259" key="1">
    <source>
        <dbReference type="PROSITE" id="PS50879"/>
    </source>
</evidence>
<dbReference type="STRING" id="1094619.G4Z9N6"/>
<dbReference type="AlphaFoldDB" id="G4Z9N6"/>
<dbReference type="InParanoid" id="G4Z9N6"/>
<dbReference type="GeneID" id="20651829"/>
<dbReference type="InterPro" id="IPR012337">
    <property type="entry name" value="RNaseH-like_sf"/>
</dbReference>
<dbReference type="InterPro" id="IPR002156">
    <property type="entry name" value="RNaseH_domain"/>
</dbReference>
<feature type="non-terminal residue" evidence="2">
    <location>
        <position position="102"/>
    </location>
</feature>
<name>G4Z9N6_PHYSP</name>
<dbReference type="GO" id="GO:0003676">
    <property type="term" value="F:nucleic acid binding"/>
    <property type="evidence" value="ECO:0007669"/>
    <property type="project" value="InterPro"/>
</dbReference>
<dbReference type="Proteomes" id="UP000002640">
    <property type="component" value="Unassembled WGS sequence"/>
</dbReference>
<dbReference type="KEGG" id="psoj:PHYSODRAFT_414551"/>
<dbReference type="PANTHER" id="PTHR47723:SF23">
    <property type="entry name" value="REVERSE TRANSCRIPTASE-LIKE PROTEIN"/>
    <property type="match status" value="1"/>
</dbReference>
<dbReference type="SUPFAM" id="SSF53098">
    <property type="entry name" value="Ribonuclease H-like"/>
    <property type="match status" value="1"/>
</dbReference>
<dbReference type="InterPro" id="IPR053151">
    <property type="entry name" value="RNase_H-like"/>
</dbReference>
<reference evidence="2 3" key="1">
    <citation type="journal article" date="2006" name="Science">
        <title>Phytophthora genome sequences uncover evolutionary origins and mechanisms of pathogenesis.</title>
        <authorList>
            <person name="Tyler B.M."/>
            <person name="Tripathy S."/>
            <person name="Zhang X."/>
            <person name="Dehal P."/>
            <person name="Jiang R.H."/>
            <person name="Aerts A."/>
            <person name="Arredondo F.D."/>
            <person name="Baxter L."/>
            <person name="Bensasson D."/>
            <person name="Beynon J.L."/>
            <person name="Chapman J."/>
            <person name="Damasceno C.M."/>
            <person name="Dorrance A.E."/>
            <person name="Dou D."/>
            <person name="Dickerman A.W."/>
            <person name="Dubchak I.L."/>
            <person name="Garbelotto M."/>
            <person name="Gijzen M."/>
            <person name="Gordon S.G."/>
            <person name="Govers F."/>
            <person name="Grunwald N.J."/>
            <person name="Huang W."/>
            <person name="Ivors K.L."/>
            <person name="Jones R.W."/>
            <person name="Kamoun S."/>
            <person name="Krampis K."/>
            <person name="Lamour K.H."/>
            <person name="Lee M.K."/>
            <person name="McDonald W.H."/>
            <person name="Medina M."/>
            <person name="Meijer H.J."/>
            <person name="Nordberg E.K."/>
            <person name="Maclean D.J."/>
            <person name="Ospina-Giraldo M.D."/>
            <person name="Morris P.F."/>
            <person name="Phuntumart V."/>
            <person name="Putnam N.H."/>
            <person name="Rash S."/>
            <person name="Rose J.K."/>
            <person name="Sakihama Y."/>
            <person name="Salamov A.A."/>
            <person name="Savidor A."/>
            <person name="Scheuring C.F."/>
            <person name="Smith B.M."/>
            <person name="Sobral B.W."/>
            <person name="Terry A."/>
            <person name="Torto-Alalibo T.A."/>
            <person name="Win J."/>
            <person name="Xu Z."/>
            <person name="Zhang H."/>
            <person name="Grigoriev I.V."/>
            <person name="Rokhsar D.S."/>
            <person name="Boore J.L."/>
        </authorList>
    </citation>
    <scope>NUCLEOTIDE SEQUENCE [LARGE SCALE GENOMIC DNA]</scope>
    <source>
        <strain evidence="2 3">P6497</strain>
    </source>
</reference>
<dbReference type="OMA" id="SSWEYHY"/>
<protein>
    <recommendedName>
        <fullName evidence="1">RNase H type-1 domain-containing protein</fullName>
    </recommendedName>
</protein>
<dbReference type="SMR" id="G4Z9N6"/>
<dbReference type="PANTHER" id="PTHR47723">
    <property type="entry name" value="OS05G0353850 PROTEIN"/>
    <property type="match status" value="1"/>
</dbReference>
<dbReference type="RefSeq" id="XP_009521867.1">
    <property type="nucleotide sequence ID" value="XM_009523572.1"/>
</dbReference>
<evidence type="ECO:0000313" key="3">
    <source>
        <dbReference type="Proteomes" id="UP000002640"/>
    </source>
</evidence>
<sequence>VSYASASTTNNAAEYRGLLNGLRQAARYRHRGLHVVGDSKLIITHLSRRRPPKAPHLRDIYEQCRALADQLQITSWTHHLRQFNKMADALANIAMDTRTSTQ</sequence>
<dbReference type="PROSITE" id="PS50879">
    <property type="entry name" value="RNASE_H_1"/>
    <property type="match status" value="1"/>
</dbReference>
<dbReference type="InterPro" id="IPR036397">
    <property type="entry name" value="RNaseH_sf"/>
</dbReference>
<keyword evidence="3" id="KW-1185">Reference proteome</keyword>
<evidence type="ECO:0000313" key="2">
    <source>
        <dbReference type="EMBL" id="EGZ19150.1"/>
    </source>
</evidence>
<accession>G4Z9N6</accession>
<dbReference type="Pfam" id="PF13456">
    <property type="entry name" value="RVT_3"/>
    <property type="match status" value="1"/>
</dbReference>
<dbReference type="EMBL" id="JH159153">
    <property type="protein sequence ID" value="EGZ19150.1"/>
    <property type="molecule type" value="Genomic_DNA"/>
</dbReference>
<gene>
    <name evidence="2" type="ORF">PHYSODRAFT_414551</name>
</gene>
<feature type="domain" description="RNase H type-1" evidence="1">
    <location>
        <begin position="1"/>
        <end position="96"/>
    </location>
</feature>
<dbReference type="GO" id="GO:0004523">
    <property type="term" value="F:RNA-DNA hybrid ribonuclease activity"/>
    <property type="evidence" value="ECO:0007669"/>
    <property type="project" value="InterPro"/>
</dbReference>